<evidence type="ECO:0000256" key="10">
    <source>
        <dbReference type="PROSITE-ProRule" id="PRU01360"/>
    </source>
</evidence>
<dbReference type="PANTHER" id="PTHR30069">
    <property type="entry name" value="TONB-DEPENDENT OUTER MEMBRANE RECEPTOR"/>
    <property type="match status" value="1"/>
</dbReference>
<sequence>MKQIFLLILFFCSFVFCLQGQNLLLRGRVYDSQTQTNIERANIIILQTSLGVSSDKEGSFSIQLPNFQKITLQISCVGYETLQKEIQVNEQSEILAIPMRAATFSLHKEVIVSANRYEQNEFETNAITSVVSATQLFQNTLRSTPEILMGTTGVFVQKTNHGGGSPFVRGLTGQQTLLMIDGIRLNNATFRSGPNQYFNTIDPLSLERIEVIRGAGSVQYGSDAIGGLVQVFTKNPTFSDKLTINGNLYGKMMSSGMEQSGRGEIELSSKNIAVQTGLSYRNFGDILAGGGKGKLTPTGYNELTFNTKARFRLSNNYLLTLNYQYVEQNQVPLYHRVVLENYLFSYFDPQDRQLFYARLAGFYQSRLFQKVELTYSYHFSHEGRYNRRNQSQTLVYEEDKTRTQALIFQIHSAPTHFWEIQSGAEYYFDKVGSMRLEFNPQTLSPTYKRGLYPDKSTMDNLAFFTLHQFRFSKFNISSGLRYNFIRLSIPEQTIGKAVISPSALVGDISLAYRFHKNHKLIASANTAFRSPNVDDLGTLGIVDFRYELPTNNLQPEKSLNTQIAWKANAGRFSSSFAVFQNQLSNLINRVRQGRDSIQGYQVYRKENVAEAVIRGTEAEFAYQISSKFTILGNITYLYGQNKTNNEPVRRIPPLNGKLSLFYSQKQFYANLEYLFAGKQDRLAQGDKDDNRIGKEGTPSWKVVNLHLGYTYKNIRFVGGLGNIFNVLYRIHGSGVDGYGRHFWLTTRLQF</sequence>
<dbReference type="InterPro" id="IPR000531">
    <property type="entry name" value="Beta-barrel_TonB"/>
</dbReference>
<dbReference type="InterPro" id="IPR039426">
    <property type="entry name" value="TonB-dep_rcpt-like"/>
</dbReference>
<evidence type="ECO:0000256" key="5">
    <source>
        <dbReference type="ARBA" id="ARBA00022729"/>
    </source>
</evidence>
<keyword evidence="3 10" id="KW-1134">Transmembrane beta strand</keyword>
<dbReference type="Gene3D" id="2.170.130.10">
    <property type="entry name" value="TonB-dependent receptor, plug domain"/>
    <property type="match status" value="1"/>
</dbReference>
<dbReference type="GO" id="GO:0044718">
    <property type="term" value="P:siderophore transmembrane transport"/>
    <property type="evidence" value="ECO:0007669"/>
    <property type="project" value="TreeGrafter"/>
</dbReference>
<keyword evidence="4 10" id="KW-0812">Transmembrane</keyword>
<dbReference type="OrthoDB" id="9764669at2"/>
<keyword evidence="5" id="KW-0732">Signal</keyword>
<evidence type="ECO:0000313" key="15">
    <source>
        <dbReference type="Proteomes" id="UP000199513"/>
    </source>
</evidence>
<dbReference type="Gene3D" id="2.40.170.20">
    <property type="entry name" value="TonB-dependent receptor, beta-barrel domain"/>
    <property type="match status" value="1"/>
</dbReference>
<dbReference type="AlphaFoldDB" id="A0A1I2AVK3"/>
<evidence type="ECO:0000256" key="4">
    <source>
        <dbReference type="ARBA" id="ARBA00022692"/>
    </source>
</evidence>
<dbReference type="Gene3D" id="2.60.40.1120">
    <property type="entry name" value="Carboxypeptidase-like, regulatory domain"/>
    <property type="match status" value="1"/>
</dbReference>
<feature type="domain" description="TonB-dependent receptor plug" evidence="13">
    <location>
        <begin position="123"/>
        <end position="227"/>
    </location>
</feature>
<evidence type="ECO:0000256" key="3">
    <source>
        <dbReference type="ARBA" id="ARBA00022452"/>
    </source>
</evidence>
<dbReference type="InterPro" id="IPR010917">
    <property type="entry name" value="TonB_rcpt_CS"/>
</dbReference>
<evidence type="ECO:0000256" key="8">
    <source>
        <dbReference type="ARBA" id="ARBA00023170"/>
    </source>
</evidence>
<dbReference type="Proteomes" id="UP000199513">
    <property type="component" value="Unassembled WGS sequence"/>
</dbReference>
<evidence type="ECO:0000256" key="9">
    <source>
        <dbReference type="ARBA" id="ARBA00023237"/>
    </source>
</evidence>
<dbReference type="InterPro" id="IPR037066">
    <property type="entry name" value="Plug_dom_sf"/>
</dbReference>
<keyword evidence="6 11" id="KW-0798">TonB box</keyword>
<dbReference type="PROSITE" id="PS52016">
    <property type="entry name" value="TONB_DEPENDENT_REC_3"/>
    <property type="match status" value="1"/>
</dbReference>
<dbReference type="InterPro" id="IPR012910">
    <property type="entry name" value="Plug_dom"/>
</dbReference>
<keyword evidence="9 10" id="KW-0998">Cell outer membrane</keyword>
<evidence type="ECO:0000256" key="2">
    <source>
        <dbReference type="ARBA" id="ARBA00022448"/>
    </source>
</evidence>
<reference evidence="14 15" key="1">
    <citation type="submission" date="2016-10" db="EMBL/GenBank/DDBJ databases">
        <authorList>
            <person name="de Groot N.N."/>
        </authorList>
    </citation>
    <scope>NUCLEOTIDE SEQUENCE [LARGE SCALE GENOMIC DNA]</scope>
    <source>
        <strain>GEY</strain>
        <strain evidence="15">DSM 9560</strain>
    </source>
</reference>
<accession>A0A1I2AVK3</accession>
<dbReference type="InterPro" id="IPR008969">
    <property type="entry name" value="CarboxyPept-like_regulatory"/>
</dbReference>
<evidence type="ECO:0000256" key="6">
    <source>
        <dbReference type="ARBA" id="ARBA00023077"/>
    </source>
</evidence>
<organism evidence="14 15">
    <name type="scientific">Thermoflexibacter ruber</name>
    <dbReference type="NCBI Taxonomy" id="1003"/>
    <lineage>
        <taxon>Bacteria</taxon>
        <taxon>Pseudomonadati</taxon>
        <taxon>Bacteroidota</taxon>
        <taxon>Cytophagia</taxon>
        <taxon>Cytophagales</taxon>
        <taxon>Thermoflexibacteraceae</taxon>
        <taxon>Thermoflexibacter</taxon>
    </lineage>
</organism>
<evidence type="ECO:0000313" key="14">
    <source>
        <dbReference type="EMBL" id="SFE47769.1"/>
    </source>
</evidence>
<dbReference type="Pfam" id="PF07715">
    <property type="entry name" value="Plug"/>
    <property type="match status" value="1"/>
</dbReference>
<evidence type="ECO:0000256" key="1">
    <source>
        <dbReference type="ARBA" id="ARBA00004571"/>
    </source>
</evidence>
<name>A0A1I2AVK3_9BACT</name>
<dbReference type="STRING" id="1003.SAMN04488541_100218"/>
<dbReference type="Pfam" id="PF13715">
    <property type="entry name" value="CarbopepD_reg_2"/>
    <property type="match status" value="1"/>
</dbReference>
<evidence type="ECO:0000256" key="11">
    <source>
        <dbReference type="RuleBase" id="RU003357"/>
    </source>
</evidence>
<dbReference type="CDD" id="cd01347">
    <property type="entry name" value="ligand_gated_channel"/>
    <property type="match status" value="1"/>
</dbReference>
<keyword evidence="8 14" id="KW-0675">Receptor</keyword>
<dbReference type="Pfam" id="PF00593">
    <property type="entry name" value="TonB_dep_Rec_b-barrel"/>
    <property type="match status" value="1"/>
</dbReference>
<evidence type="ECO:0000256" key="7">
    <source>
        <dbReference type="ARBA" id="ARBA00023136"/>
    </source>
</evidence>
<dbReference type="SUPFAM" id="SSF56935">
    <property type="entry name" value="Porins"/>
    <property type="match status" value="1"/>
</dbReference>
<protein>
    <submittedName>
        <fullName evidence="14">Hemoglobin/transferrin/lactoferrin receptor protein</fullName>
    </submittedName>
</protein>
<comment type="similarity">
    <text evidence="10 11">Belongs to the TonB-dependent receptor family.</text>
</comment>
<dbReference type="PANTHER" id="PTHR30069:SF29">
    <property type="entry name" value="HEMOGLOBIN AND HEMOGLOBIN-HAPTOGLOBIN-BINDING PROTEIN 1-RELATED"/>
    <property type="match status" value="1"/>
</dbReference>
<dbReference type="RefSeq" id="WP_091538625.1">
    <property type="nucleotide sequence ID" value="NZ_FONY01000002.1"/>
</dbReference>
<dbReference type="GO" id="GO:0015344">
    <property type="term" value="F:siderophore uptake transmembrane transporter activity"/>
    <property type="evidence" value="ECO:0007669"/>
    <property type="project" value="TreeGrafter"/>
</dbReference>
<dbReference type="SUPFAM" id="SSF49464">
    <property type="entry name" value="Carboxypeptidase regulatory domain-like"/>
    <property type="match status" value="1"/>
</dbReference>
<gene>
    <name evidence="14" type="ORF">SAMN04488541_100218</name>
</gene>
<dbReference type="InterPro" id="IPR036942">
    <property type="entry name" value="Beta-barrel_TonB_sf"/>
</dbReference>
<keyword evidence="7 10" id="KW-0472">Membrane</keyword>
<evidence type="ECO:0000259" key="13">
    <source>
        <dbReference type="Pfam" id="PF07715"/>
    </source>
</evidence>
<proteinExistence type="inferred from homology"/>
<feature type="domain" description="TonB-dependent receptor-like beta-barrel" evidence="12">
    <location>
        <begin position="303"/>
        <end position="722"/>
    </location>
</feature>
<keyword evidence="2 10" id="KW-0813">Transport</keyword>
<dbReference type="GO" id="GO:0009279">
    <property type="term" value="C:cell outer membrane"/>
    <property type="evidence" value="ECO:0007669"/>
    <property type="project" value="UniProtKB-SubCell"/>
</dbReference>
<dbReference type="PROSITE" id="PS01156">
    <property type="entry name" value="TONB_DEPENDENT_REC_2"/>
    <property type="match status" value="1"/>
</dbReference>
<comment type="subcellular location">
    <subcellularLocation>
        <location evidence="1 10">Cell outer membrane</location>
        <topology evidence="1 10">Multi-pass membrane protein</topology>
    </subcellularLocation>
</comment>
<dbReference type="EMBL" id="FONY01000002">
    <property type="protein sequence ID" value="SFE47769.1"/>
    <property type="molecule type" value="Genomic_DNA"/>
</dbReference>
<evidence type="ECO:0000259" key="12">
    <source>
        <dbReference type="Pfam" id="PF00593"/>
    </source>
</evidence>
<keyword evidence="15" id="KW-1185">Reference proteome</keyword>